<organism evidence="2 3">
    <name type="scientific">Melipona quadrifasciata</name>
    <dbReference type="NCBI Taxonomy" id="166423"/>
    <lineage>
        <taxon>Eukaryota</taxon>
        <taxon>Metazoa</taxon>
        <taxon>Ecdysozoa</taxon>
        <taxon>Arthropoda</taxon>
        <taxon>Hexapoda</taxon>
        <taxon>Insecta</taxon>
        <taxon>Pterygota</taxon>
        <taxon>Neoptera</taxon>
        <taxon>Endopterygota</taxon>
        <taxon>Hymenoptera</taxon>
        <taxon>Apocrita</taxon>
        <taxon>Aculeata</taxon>
        <taxon>Apoidea</taxon>
        <taxon>Anthophila</taxon>
        <taxon>Apidae</taxon>
        <taxon>Melipona</taxon>
    </lineage>
</organism>
<keyword evidence="3" id="KW-1185">Reference proteome</keyword>
<reference evidence="2 3" key="1">
    <citation type="submission" date="2015-07" db="EMBL/GenBank/DDBJ databases">
        <title>The genome of Melipona quadrifasciata.</title>
        <authorList>
            <person name="Pan H."/>
            <person name="Kapheim K."/>
        </authorList>
    </citation>
    <scope>NUCLEOTIDE SEQUENCE [LARGE SCALE GENOMIC DNA]</scope>
    <source>
        <strain evidence="2">0111107301</strain>
        <tissue evidence="2">Whole body</tissue>
    </source>
</reference>
<feature type="compositionally biased region" description="Basic and acidic residues" evidence="1">
    <location>
        <begin position="37"/>
        <end position="52"/>
    </location>
</feature>
<gene>
    <name evidence="2" type="ORF">WN51_12539</name>
</gene>
<protein>
    <submittedName>
        <fullName evidence="2">Uncharacterized protein</fullName>
    </submittedName>
</protein>
<evidence type="ECO:0000313" key="2">
    <source>
        <dbReference type="EMBL" id="KOX76052.1"/>
    </source>
</evidence>
<evidence type="ECO:0000256" key="1">
    <source>
        <dbReference type="SAM" id="MobiDB-lite"/>
    </source>
</evidence>
<sequence length="103" mass="11727">MRPVSPQNFGRLAELCSTVDKALDPKRQRASALREPPWARDFPKPKEREPRQRPCFPSACKLEFDRLPSNTETKIIEDISSRDTKEGSSNTQKVVNSCIRDLG</sequence>
<evidence type="ECO:0000313" key="3">
    <source>
        <dbReference type="Proteomes" id="UP000053105"/>
    </source>
</evidence>
<dbReference type="AlphaFoldDB" id="A0A0N0U5T7"/>
<name>A0A0N0U5T7_9HYME</name>
<accession>A0A0N0U5T7</accession>
<feature type="region of interest" description="Disordered" evidence="1">
    <location>
        <begin position="78"/>
        <end position="103"/>
    </location>
</feature>
<dbReference type="Proteomes" id="UP000053105">
    <property type="component" value="Unassembled WGS sequence"/>
</dbReference>
<proteinExistence type="predicted"/>
<feature type="region of interest" description="Disordered" evidence="1">
    <location>
        <begin position="25"/>
        <end position="55"/>
    </location>
</feature>
<dbReference type="EMBL" id="KQ435755">
    <property type="protein sequence ID" value="KOX76052.1"/>
    <property type="molecule type" value="Genomic_DNA"/>
</dbReference>